<dbReference type="SUPFAM" id="SSF51445">
    <property type="entry name" value="(Trans)glycosidases"/>
    <property type="match status" value="1"/>
</dbReference>
<accession>A0ABV6J4D3</accession>
<sequence>METIDAASKAPKPKEVLAEEEFLIGIFWPPVWEYTNDDQYQVIAEANVDLVQNVLGSGLDTEERNLRMLELAERHGLKLSVADPRVHGSDQDMADMVAAYKGHAATFGYYIKDEPIIAQLGEMAGKYNKLLELDPKKTPYVNLLPQVADEPYESGYIREWVRQAGADRLRYLSYDNYPFLLHDTFNENYYYNADVIRRAGLENGIKTASYLQSIGVENGYRRPSADDMRFSVYSYLAYGFKYVTWFTYWTPSDRSEPFSIAIIDPEGNKTDLYEPFQQLNGEMKQLGRTLIHLDAMEVYHSGSVVPPKVERIPDNFFWQLADGSESAIVTYFNDQNTGKPYVMVVNKSLKESKTLDFLLASSVAGVAEISKETGEPVPTNFERQKGRISGTFLPGEGKLYALDAELTSGSGM</sequence>
<name>A0ABV6J4D3_9BACL</name>
<dbReference type="Proteomes" id="UP001589818">
    <property type="component" value="Unassembled WGS sequence"/>
</dbReference>
<reference evidence="1 2" key="1">
    <citation type="submission" date="2024-09" db="EMBL/GenBank/DDBJ databases">
        <authorList>
            <person name="Sun Q."/>
            <person name="Mori K."/>
        </authorList>
    </citation>
    <scope>NUCLEOTIDE SEQUENCE [LARGE SCALE GENOMIC DNA]</scope>
    <source>
        <strain evidence="1 2">CCM 4839</strain>
    </source>
</reference>
<evidence type="ECO:0000313" key="2">
    <source>
        <dbReference type="Proteomes" id="UP001589818"/>
    </source>
</evidence>
<protein>
    <submittedName>
        <fullName evidence="1">Uncharacterized protein</fullName>
    </submittedName>
</protein>
<gene>
    <name evidence="1" type="ORF">ACFFJ8_04990</name>
</gene>
<dbReference type="Gene3D" id="3.20.20.80">
    <property type="entry name" value="Glycosidases"/>
    <property type="match status" value="1"/>
</dbReference>
<dbReference type="RefSeq" id="WP_204821057.1">
    <property type="nucleotide sequence ID" value="NZ_JANHOF010000009.1"/>
</dbReference>
<organism evidence="1 2">
    <name type="scientific">Paenibacillus mendelii</name>
    <dbReference type="NCBI Taxonomy" id="206163"/>
    <lineage>
        <taxon>Bacteria</taxon>
        <taxon>Bacillati</taxon>
        <taxon>Bacillota</taxon>
        <taxon>Bacilli</taxon>
        <taxon>Bacillales</taxon>
        <taxon>Paenibacillaceae</taxon>
        <taxon>Paenibacillus</taxon>
    </lineage>
</organism>
<dbReference type="EMBL" id="JBHLVF010000009">
    <property type="protein sequence ID" value="MFC0390728.1"/>
    <property type="molecule type" value="Genomic_DNA"/>
</dbReference>
<proteinExistence type="predicted"/>
<keyword evidence="2" id="KW-1185">Reference proteome</keyword>
<comment type="caution">
    <text evidence="1">The sequence shown here is derived from an EMBL/GenBank/DDBJ whole genome shotgun (WGS) entry which is preliminary data.</text>
</comment>
<dbReference type="InterPro" id="IPR017853">
    <property type="entry name" value="GH"/>
</dbReference>
<evidence type="ECO:0000313" key="1">
    <source>
        <dbReference type="EMBL" id="MFC0390728.1"/>
    </source>
</evidence>